<dbReference type="PROSITE" id="PS50956">
    <property type="entry name" value="HTH_ASNC_2"/>
    <property type="match status" value="1"/>
</dbReference>
<keyword evidence="1" id="KW-0805">Transcription regulation</keyword>
<dbReference type="PANTHER" id="PTHR30154:SF53">
    <property type="entry name" value="HTH-TYPE TRANSCRIPTIONAL REGULATOR LRPC"/>
    <property type="match status" value="1"/>
</dbReference>
<dbReference type="Proteomes" id="UP000008394">
    <property type="component" value="Chromosome"/>
</dbReference>
<evidence type="ECO:0000256" key="2">
    <source>
        <dbReference type="ARBA" id="ARBA00023125"/>
    </source>
</evidence>
<dbReference type="InterPro" id="IPR011008">
    <property type="entry name" value="Dimeric_a/b-barrel"/>
</dbReference>
<dbReference type="SUPFAM" id="SSF46785">
    <property type="entry name" value="Winged helix' DNA-binding domain"/>
    <property type="match status" value="1"/>
</dbReference>
<dbReference type="GO" id="GO:0005829">
    <property type="term" value="C:cytosol"/>
    <property type="evidence" value="ECO:0007669"/>
    <property type="project" value="TreeGrafter"/>
</dbReference>
<keyword evidence="2" id="KW-0238">DNA-binding</keyword>
<evidence type="ECO:0000313" key="6">
    <source>
        <dbReference type="Proteomes" id="UP000008394"/>
    </source>
</evidence>
<dbReference type="PRINTS" id="PR00033">
    <property type="entry name" value="HTHASNC"/>
</dbReference>
<evidence type="ECO:0000256" key="1">
    <source>
        <dbReference type="ARBA" id="ARBA00023015"/>
    </source>
</evidence>
<feature type="domain" description="HTH asnC-type" evidence="4">
    <location>
        <begin position="77"/>
        <end position="140"/>
    </location>
</feature>
<sequence>MPPAFRFPAAACKGPSPIRRKLMGRLFVSRIGFGRIQKSCRGLKLIDERIFYLLEKNETMTSTHTTTERRYVDGRTLDEKDNIILDILEHNGRATLAQLAEAASLSISATQSRVQKLEKNGVIVGYRAIIHYPEQTTGTIHAFVSVTPLEYDENANIPEKLEHISGIDSCDAVSGSQVYVLTVTVPTVPQLEDLVTKIHRIVPSNVETTMVLHRYFPR</sequence>
<dbReference type="GO" id="GO:0043565">
    <property type="term" value="F:sequence-specific DNA binding"/>
    <property type="evidence" value="ECO:0007669"/>
    <property type="project" value="InterPro"/>
</dbReference>
<dbReference type="EMBL" id="CP002915">
    <property type="protein sequence ID" value="AEK30933.1"/>
    <property type="molecule type" value="Genomic_DNA"/>
</dbReference>
<dbReference type="Gene3D" id="1.10.10.10">
    <property type="entry name" value="Winged helix-like DNA-binding domain superfamily/Winged helix DNA-binding domain"/>
    <property type="match status" value="1"/>
</dbReference>
<dbReference type="KEGG" id="bnm:BALAC2494_01275"/>
<dbReference type="Pfam" id="PF13412">
    <property type="entry name" value="HTH_24"/>
    <property type="match status" value="1"/>
</dbReference>
<accession>A0A806FJ77</accession>
<dbReference type="InterPro" id="IPR000485">
    <property type="entry name" value="AsnC-type_HTH_dom"/>
</dbReference>
<protein>
    <submittedName>
        <fullName evidence="5">Transcriptional regulator, AsnC family</fullName>
    </submittedName>
</protein>
<dbReference type="InterPro" id="IPR019888">
    <property type="entry name" value="Tscrpt_reg_AsnC-like"/>
</dbReference>
<gene>
    <name evidence="5" type="ORF">BALAC2494_01275</name>
</gene>
<name>A0A806FJ77_BIFAN</name>
<dbReference type="SMART" id="SM00344">
    <property type="entry name" value="HTH_ASNC"/>
    <property type="match status" value="1"/>
</dbReference>
<dbReference type="PANTHER" id="PTHR30154">
    <property type="entry name" value="LEUCINE-RESPONSIVE REGULATORY PROTEIN"/>
    <property type="match status" value="1"/>
</dbReference>
<dbReference type="GO" id="GO:0043200">
    <property type="term" value="P:response to amino acid"/>
    <property type="evidence" value="ECO:0007669"/>
    <property type="project" value="TreeGrafter"/>
</dbReference>
<keyword evidence="3" id="KW-0804">Transcription</keyword>
<organism evidence="5 6">
    <name type="scientific">Bifidobacterium animalis subsp. lactis CNCM I-2494</name>
    <dbReference type="NCBI Taxonomy" id="1042403"/>
    <lineage>
        <taxon>Bacteria</taxon>
        <taxon>Bacillati</taxon>
        <taxon>Actinomycetota</taxon>
        <taxon>Actinomycetes</taxon>
        <taxon>Bifidobacteriales</taxon>
        <taxon>Bifidobacteriaceae</taxon>
        <taxon>Bifidobacterium</taxon>
    </lineage>
</organism>
<evidence type="ECO:0000259" key="4">
    <source>
        <dbReference type="PROSITE" id="PS50956"/>
    </source>
</evidence>
<evidence type="ECO:0000313" key="5">
    <source>
        <dbReference type="EMBL" id="AEK30933.1"/>
    </source>
</evidence>
<dbReference type="AlphaFoldDB" id="A0A806FJ77"/>
<dbReference type="InterPro" id="IPR036388">
    <property type="entry name" value="WH-like_DNA-bd_sf"/>
</dbReference>
<dbReference type="SUPFAM" id="SSF54909">
    <property type="entry name" value="Dimeric alpha+beta barrel"/>
    <property type="match status" value="1"/>
</dbReference>
<dbReference type="Gene3D" id="3.30.70.920">
    <property type="match status" value="1"/>
</dbReference>
<reference evidence="5 6" key="1">
    <citation type="journal article" date="2011" name="J. Bacteriol.">
        <title>Genome Sequence of the Probiotic Strain Bifidobacterium animalis subsp. lactis CNCM I-2494.</title>
        <authorList>
            <person name="Chervaux C."/>
            <person name="Grimaldi C."/>
            <person name="Bolotin A."/>
            <person name="Quinquis B."/>
            <person name="Legrain-Raspaud S."/>
            <person name="van Hylckama Vlieg J.E."/>
            <person name="Denariaz G."/>
            <person name="Smokvina T."/>
        </authorList>
    </citation>
    <scope>NUCLEOTIDE SEQUENCE [LARGE SCALE GENOMIC DNA]</scope>
    <source>
        <strain evidence="5 6">CNCM I-2494</strain>
    </source>
</reference>
<proteinExistence type="predicted"/>
<dbReference type="InterPro" id="IPR036390">
    <property type="entry name" value="WH_DNA-bd_sf"/>
</dbReference>
<evidence type="ECO:0000256" key="3">
    <source>
        <dbReference type="ARBA" id="ARBA00023163"/>
    </source>
</evidence>